<keyword evidence="3" id="KW-1185">Reference proteome</keyword>
<feature type="domain" description="FAR1" evidence="1">
    <location>
        <begin position="72"/>
        <end position="152"/>
    </location>
</feature>
<accession>A0A835LBY2</accession>
<dbReference type="PANTHER" id="PTHR46328:SF35">
    <property type="entry name" value="PROTEIN FAR1-RELATED SEQUENCE 5-LIKE"/>
    <property type="match status" value="1"/>
</dbReference>
<dbReference type="Pfam" id="PF03101">
    <property type="entry name" value="FAR1"/>
    <property type="match status" value="1"/>
</dbReference>
<dbReference type="InterPro" id="IPR004330">
    <property type="entry name" value="FAR1_DNA_bnd_dom"/>
</dbReference>
<evidence type="ECO:0000313" key="3">
    <source>
        <dbReference type="Proteomes" id="UP000631114"/>
    </source>
</evidence>
<proteinExistence type="predicted"/>
<gene>
    <name evidence="2" type="ORF">IFM89_039916</name>
</gene>
<evidence type="ECO:0000313" key="2">
    <source>
        <dbReference type="EMBL" id="KAF9586867.1"/>
    </source>
</evidence>
<name>A0A835LBY2_9MAGN</name>
<dbReference type="OrthoDB" id="747268at2759"/>
<sequence length="164" mass="18918">MENKKSYSSIDLNKCVNELDMEDNEWSEYQNGVTEDEDAVEKKINEPEVGMEFENIDTLKKIRSLKILIHLQYGNKKGFPVKIRSSKKGSDGVVRWVAILCAQEGKYRTTAKNSFKLHSNCKIGYKAMIRVSLSHEGKWRVSSLFLKCNHDMIESRKVAILQEE</sequence>
<protein>
    <recommendedName>
        <fullName evidence="1">FAR1 domain-containing protein</fullName>
    </recommendedName>
</protein>
<dbReference type="PANTHER" id="PTHR46328">
    <property type="entry name" value="FAR-RED IMPAIRED RESPONSIVE (FAR1) FAMILY PROTEIN-RELATED"/>
    <property type="match status" value="1"/>
</dbReference>
<dbReference type="EMBL" id="JADFTS010000077">
    <property type="protein sequence ID" value="KAF9586867.1"/>
    <property type="molecule type" value="Genomic_DNA"/>
</dbReference>
<dbReference type="AlphaFoldDB" id="A0A835LBY2"/>
<dbReference type="Proteomes" id="UP000631114">
    <property type="component" value="Unassembled WGS sequence"/>
</dbReference>
<organism evidence="2 3">
    <name type="scientific">Coptis chinensis</name>
    <dbReference type="NCBI Taxonomy" id="261450"/>
    <lineage>
        <taxon>Eukaryota</taxon>
        <taxon>Viridiplantae</taxon>
        <taxon>Streptophyta</taxon>
        <taxon>Embryophyta</taxon>
        <taxon>Tracheophyta</taxon>
        <taxon>Spermatophyta</taxon>
        <taxon>Magnoliopsida</taxon>
        <taxon>Ranunculales</taxon>
        <taxon>Ranunculaceae</taxon>
        <taxon>Coptidoideae</taxon>
        <taxon>Coptis</taxon>
    </lineage>
</organism>
<evidence type="ECO:0000259" key="1">
    <source>
        <dbReference type="Pfam" id="PF03101"/>
    </source>
</evidence>
<reference evidence="2 3" key="1">
    <citation type="submission" date="2020-10" db="EMBL/GenBank/DDBJ databases">
        <title>The Coptis chinensis genome and diversification of protoberbering-type alkaloids.</title>
        <authorList>
            <person name="Wang B."/>
            <person name="Shu S."/>
            <person name="Song C."/>
            <person name="Liu Y."/>
        </authorList>
    </citation>
    <scope>NUCLEOTIDE SEQUENCE [LARGE SCALE GENOMIC DNA]</scope>
    <source>
        <strain evidence="2">HL-2020</strain>
        <tissue evidence="2">Leaf</tissue>
    </source>
</reference>
<comment type="caution">
    <text evidence="2">The sequence shown here is derived from an EMBL/GenBank/DDBJ whole genome shotgun (WGS) entry which is preliminary data.</text>
</comment>